<dbReference type="PROSITE" id="PS00086">
    <property type="entry name" value="CYTOCHROME_P450"/>
    <property type="match status" value="1"/>
</dbReference>
<proteinExistence type="inferred from homology"/>
<dbReference type="InterPro" id="IPR017972">
    <property type="entry name" value="Cyt_P450_CS"/>
</dbReference>
<sequence>MWVNVGLSIAAILVILITHWIIKWRNPKCNGVLPPGSMGLPFIGETLHLLIPSYSLDLHPFIKNRIQRYGSVFRTSLAGRPVVISADPELNNYVLSQEGKLVELFYLDTFSKICKHEGESRTNEAGGVHKYVRSTFLSQFGAEMLREKLIPQIEDFVTKTLNSWSSQDSVEVKLASSLMVLNFSAKQMFSYDAEKSSFNLGEKYTRVRDGLFSFPINIPGTTYYKCQQDQKKVTDMLKDIFKEKRRDAKNISGENDCKEKNGGGDLLDRIIRDMEKENFLSEEFIVQLLYVGIAATFESVSVIVALAFLLLEDHPHALQEMIAEQEAVLNKKRSENSPNRRLNWDDYKSMTFTLQVINETLRLGNGAPGLLRKALKDIEVKGKGYTIPAGWSIMLVTSALHMNPNTFDDPLQFNPWRWKELESHIIPKNFMPFGGGTRQCAGAEYSRVFLSLFFHVLLTKYRWTIIKREKVARNPVIGFGKGVHIKFSHKE</sequence>
<accession>A0ABM3IGN9</accession>
<keyword evidence="4 7" id="KW-0479">Metal-binding</keyword>
<evidence type="ECO:0000256" key="5">
    <source>
        <dbReference type="ARBA" id="ARBA00022989"/>
    </source>
</evidence>
<keyword evidence="9" id="KW-1185">Reference proteome</keyword>
<evidence type="ECO:0000256" key="8">
    <source>
        <dbReference type="SAM" id="Phobius"/>
    </source>
</evidence>
<dbReference type="PRINTS" id="PR00463">
    <property type="entry name" value="EP450I"/>
</dbReference>
<dbReference type="Proteomes" id="UP001652623">
    <property type="component" value="Chromosome 4"/>
</dbReference>
<evidence type="ECO:0000256" key="3">
    <source>
        <dbReference type="ARBA" id="ARBA00022692"/>
    </source>
</evidence>
<dbReference type="InterPro" id="IPR001128">
    <property type="entry name" value="Cyt_P450"/>
</dbReference>
<gene>
    <name evidence="10" type="primary">LOC107415749</name>
</gene>
<comment type="similarity">
    <text evidence="2 7">Belongs to the cytochrome P450 family.</text>
</comment>
<keyword evidence="7" id="KW-0349">Heme</keyword>
<keyword evidence="7" id="KW-0560">Oxidoreductase</keyword>
<keyword evidence="3 8" id="KW-0812">Transmembrane</keyword>
<dbReference type="PANTHER" id="PTHR24286">
    <property type="entry name" value="CYTOCHROME P450 26"/>
    <property type="match status" value="1"/>
</dbReference>
<reference evidence="10" key="1">
    <citation type="submission" date="2025-08" db="UniProtKB">
        <authorList>
            <consortium name="RefSeq"/>
        </authorList>
    </citation>
    <scope>IDENTIFICATION</scope>
    <source>
        <tissue evidence="10">Seedling</tissue>
    </source>
</reference>
<evidence type="ECO:0000313" key="9">
    <source>
        <dbReference type="Proteomes" id="UP001652623"/>
    </source>
</evidence>
<comment type="subcellular location">
    <subcellularLocation>
        <location evidence="1">Membrane</location>
        <topology evidence="1">Single-pass membrane protein</topology>
    </subcellularLocation>
</comment>
<dbReference type="InterPro" id="IPR036396">
    <property type="entry name" value="Cyt_P450_sf"/>
</dbReference>
<dbReference type="GeneID" id="107415749"/>
<dbReference type="Pfam" id="PF00067">
    <property type="entry name" value="p450"/>
    <property type="match status" value="1"/>
</dbReference>
<evidence type="ECO:0000313" key="10">
    <source>
        <dbReference type="RefSeq" id="XP_048328011.2"/>
    </source>
</evidence>
<dbReference type="Gene3D" id="1.10.630.10">
    <property type="entry name" value="Cytochrome P450"/>
    <property type="match status" value="1"/>
</dbReference>
<evidence type="ECO:0000256" key="7">
    <source>
        <dbReference type="RuleBase" id="RU000461"/>
    </source>
</evidence>
<evidence type="ECO:0000256" key="6">
    <source>
        <dbReference type="ARBA" id="ARBA00023004"/>
    </source>
</evidence>
<dbReference type="PANTHER" id="PTHR24286:SF305">
    <property type="entry name" value="CYTOCHROME P450 708A2"/>
    <property type="match status" value="1"/>
</dbReference>
<keyword evidence="6 7" id="KW-0408">Iron</keyword>
<dbReference type="InterPro" id="IPR002401">
    <property type="entry name" value="Cyt_P450_E_grp-I"/>
</dbReference>
<organism evidence="9 10">
    <name type="scientific">Ziziphus jujuba</name>
    <name type="common">Chinese jujube</name>
    <name type="synonym">Ziziphus sativa</name>
    <dbReference type="NCBI Taxonomy" id="326968"/>
    <lineage>
        <taxon>Eukaryota</taxon>
        <taxon>Viridiplantae</taxon>
        <taxon>Streptophyta</taxon>
        <taxon>Embryophyta</taxon>
        <taxon>Tracheophyta</taxon>
        <taxon>Spermatophyta</taxon>
        <taxon>Magnoliopsida</taxon>
        <taxon>eudicotyledons</taxon>
        <taxon>Gunneridae</taxon>
        <taxon>Pentapetalae</taxon>
        <taxon>rosids</taxon>
        <taxon>fabids</taxon>
        <taxon>Rosales</taxon>
        <taxon>Rhamnaceae</taxon>
        <taxon>Paliureae</taxon>
        <taxon>Ziziphus</taxon>
    </lineage>
</organism>
<evidence type="ECO:0000256" key="1">
    <source>
        <dbReference type="ARBA" id="ARBA00004167"/>
    </source>
</evidence>
<name>A0ABM3IGN9_ZIZJJ</name>
<protein>
    <submittedName>
        <fullName evidence="10">Beta-amyrin 16-alpha-hydroxylase CYP87D16</fullName>
    </submittedName>
</protein>
<feature type="transmembrane region" description="Helical" evidence="8">
    <location>
        <begin position="6"/>
        <end position="22"/>
    </location>
</feature>
<dbReference type="CDD" id="cd11043">
    <property type="entry name" value="CYP90-like"/>
    <property type="match status" value="1"/>
</dbReference>
<dbReference type="RefSeq" id="XP_048328011.2">
    <property type="nucleotide sequence ID" value="XM_048472054.2"/>
</dbReference>
<evidence type="ECO:0000256" key="2">
    <source>
        <dbReference type="ARBA" id="ARBA00010617"/>
    </source>
</evidence>
<evidence type="ECO:0000256" key="4">
    <source>
        <dbReference type="ARBA" id="ARBA00022723"/>
    </source>
</evidence>
<keyword evidence="7" id="KW-0503">Monooxygenase</keyword>
<keyword evidence="5 8" id="KW-1133">Transmembrane helix</keyword>
<dbReference type="SUPFAM" id="SSF48264">
    <property type="entry name" value="Cytochrome P450"/>
    <property type="match status" value="1"/>
</dbReference>
<keyword evidence="8" id="KW-0472">Membrane</keyword>